<feature type="transmembrane region" description="Helical" evidence="1">
    <location>
        <begin position="141"/>
        <end position="162"/>
    </location>
</feature>
<feature type="transmembrane region" description="Helical" evidence="1">
    <location>
        <begin position="27"/>
        <end position="47"/>
    </location>
</feature>
<dbReference type="GeneID" id="57397460"/>
<dbReference type="Proteomes" id="UP000501237">
    <property type="component" value="Chromosome"/>
</dbReference>
<feature type="transmembrane region" description="Helical" evidence="1">
    <location>
        <begin position="53"/>
        <end position="72"/>
    </location>
</feature>
<keyword evidence="1" id="KW-0472">Membrane</keyword>
<dbReference type="KEGG" id="poj:PtoMrB4_22400"/>
<name>A0A679GD54_9GAMM</name>
<protein>
    <submittedName>
        <fullName evidence="2">Uncharacterized protein</fullName>
    </submittedName>
</protein>
<evidence type="ECO:0000313" key="3">
    <source>
        <dbReference type="Proteomes" id="UP000501237"/>
    </source>
</evidence>
<evidence type="ECO:0000256" key="1">
    <source>
        <dbReference type="SAM" id="Phobius"/>
    </source>
</evidence>
<sequence length="472" mass="50923">MHNPPPAFGAVAPEPFLRRNWPALRRACYVFGVLAALPFALLCLLIPGGSGFGLLLTTGAWLGMAGLVWTLFIEPEEAGGLANLFAFCLLLAGELAFLPLSMGLLLGAMPAGLSALLVWPPLVGLHYMVRILLAMRESGDVFALRLLAGLGVVIAVGGPLYWVTRDQPAAQVISATRPAAEITVLREGPARFAEVTVAPLLAAGYRSVHADGRTYQALPRGARRSVPWAGEPSRYVVIERISPIPDSEPAAWRSDMEVLDQAEDLRLGNRQAWVGDGRPVIGQAPDGYPELRDAPAASFLQKVLVPPPRINLPWGYPETPLNLHELPPATLVDPALFAGRPAGCGAVSVRPSPAGYNNELAGQGWWYQPDAAIRQVACLGDSYLLLSDWHLGGISLDHVDRYGQLLGQYRLDLKATDGSREAGQVALLSADSRGGRLYLRFGALSWEHLNARATRYDRELAVDFTLGSRPLY</sequence>
<reference evidence="2 3" key="1">
    <citation type="journal article" date="2020" name="Microbiol. Resour. Announc.">
        <title>Complete genome sequence of Pseudomonas otitidis strain MrB4, isolated from Lake Biwa in Japan.</title>
        <authorList>
            <person name="Miyazaki K."/>
            <person name="Hase E."/>
            <person name="Maruya T."/>
        </authorList>
    </citation>
    <scope>NUCLEOTIDE SEQUENCE [LARGE SCALE GENOMIC DNA]</scope>
    <source>
        <strain evidence="2 3">MrB4</strain>
    </source>
</reference>
<organism evidence="2 3">
    <name type="scientific">Metapseudomonas otitidis</name>
    <dbReference type="NCBI Taxonomy" id="319939"/>
    <lineage>
        <taxon>Bacteria</taxon>
        <taxon>Pseudomonadati</taxon>
        <taxon>Pseudomonadota</taxon>
        <taxon>Gammaproteobacteria</taxon>
        <taxon>Pseudomonadales</taxon>
        <taxon>Pseudomonadaceae</taxon>
        <taxon>Metapseudomonas</taxon>
    </lineage>
</organism>
<gene>
    <name evidence="2" type="ORF">PtoMrB4_22400</name>
</gene>
<proteinExistence type="predicted"/>
<feature type="transmembrane region" description="Helical" evidence="1">
    <location>
        <begin position="111"/>
        <end position="129"/>
    </location>
</feature>
<accession>A0A679GD54</accession>
<keyword evidence="1" id="KW-0812">Transmembrane</keyword>
<dbReference type="AlphaFoldDB" id="A0A679GD54"/>
<feature type="transmembrane region" description="Helical" evidence="1">
    <location>
        <begin position="84"/>
        <end position="105"/>
    </location>
</feature>
<evidence type="ECO:0000313" key="2">
    <source>
        <dbReference type="EMBL" id="BCA28263.1"/>
    </source>
</evidence>
<dbReference type="EMBL" id="AP022642">
    <property type="protein sequence ID" value="BCA28263.1"/>
    <property type="molecule type" value="Genomic_DNA"/>
</dbReference>
<dbReference type="RefSeq" id="WP_172433296.1">
    <property type="nucleotide sequence ID" value="NZ_AP022642.1"/>
</dbReference>
<keyword evidence="1" id="KW-1133">Transmembrane helix</keyword>